<dbReference type="Proteomes" id="UP001610334">
    <property type="component" value="Unassembled WGS sequence"/>
</dbReference>
<evidence type="ECO:0000256" key="1">
    <source>
        <dbReference type="SAM" id="MobiDB-lite"/>
    </source>
</evidence>
<evidence type="ECO:0000313" key="3">
    <source>
        <dbReference type="Proteomes" id="UP001610334"/>
    </source>
</evidence>
<sequence length="58" mass="6694">MCNIWVVTTRYTCGHTIERREPHPCPENHPQPWPERFMGSSRNRQRSCPTCAGVPNGN</sequence>
<organism evidence="2 3">
    <name type="scientific">Aspergillus granulosus</name>
    <dbReference type="NCBI Taxonomy" id="176169"/>
    <lineage>
        <taxon>Eukaryota</taxon>
        <taxon>Fungi</taxon>
        <taxon>Dikarya</taxon>
        <taxon>Ascomycota</taxon>
        <taxon>Pezizomycotina</taxon>
        <taxon>Eurotiomycetes</taxon>
        <taxon>Eurotiomycetidae</taxon>
        <taxon>Eurotiales</taxon>
        <taxon>Aspergillaceae</taxon>
        <taxon>Aspergillus</taxon>
        <taxon>Aspergillus subgen. Nidulantes</taxon>
    </lineage>
</organism>
<dbReference type="EMBL" id="JBFXLT010000046">
    <property type="protein sequence ID" value="KAL2812608.1"/>
    <property type="molecule type" value="Genomic_DNA"/>
</dbReference>
<name>A0ABR4HCU5_9EURO</name>
<protein>
    <submittedName>
        <fullName evidence="2">Uncharacterized protein</fullName>
    </submittedName>
</protein>
<reference evidence="2 3" key="1">
    <citation type="submission" date="2024-07" db="EMBL/GenBank/DDBJ databases">
        <title>Section-level genome sequencing and comparative genomics of Aspergillus sections Usti and Cavernicolus.</title>
        <authorList>
            <consortium name="Lawrence Berkeley National Laboratory"/>
            <person name="Nybo J.L."/>
            <person name="Vesth T.C."/>
            <person name="Theobald S."/>
            <person name="Frisvad J.C."/>
            <person name="Larsen T.O."/>
            <person name="Kjaerboelling I."/>
            <person name="Rothschild-Mancinelli K."/>
            <person name="Lyhne E.K."/>
            <person name="Kogle M.E."/>
            <person name="Barry K."/>
            <person name="Clum A."/>
            <person name="Na H."/>
            <person name="Ledsgaard L."/>
            <person name="Lin J."/>
            <person name="Lipzen A."/>
            <person name="Kuo A."/>
            <person name="Riley R."/>
            <person name="Mondo S."/>
            <person name="Labutti K."/>
            <person name="Haridas S."/>
            <person name="Pangalinan J."/>
            <person name="Salamov A.A."/>
            <person name="Simmons B.A."/>
            <person name="Magnuson J.K."/>
            <person name="Chen J."/>
            <person name="Drula E."/>
            <person name="Henrissat B."/>
            <person name="Wiebenga A."/>
            <person name="Lubbers R.J."/>
            <person name="Gomes A.C."/>
            <person name="Makela M.R."/>
            <person name="Stajich J."/>
            <person name="Grigoriev I.V."/>
            <person name="Mortensen U.H."/>
            <person name="De Vries R.P."/>
            <person name="Baker S.E."/>
            <person name="Andersen M.R."/>
        </authorList>
    </citation>
    <scope>NUCLEOTIDE SEQUENCE [LARGE SCALE GENOMIC DNA]</scope>
    <source>
        <strain evidence="2 3">CBS 588.65</strain>
    </source>
</reference>
<accession>A0ABR4HCU5</accession>
<feature type="region of interest" description="Disordered" evidence="1">
    <location>
        <begin position="23"/>
        <end position="58"/>
    </location>
</feature>
<comment type="caution">
    <text evidence="2">The sequence shown here is derived from an EMBL/GenBank/DDBJ whole genome shotgun (WGS) entry which is preliminary data.</text>
</comment>
<gene>
    <name evidence="2" type="ORF">BJX63DRAFT_396151</name>
</gene>
<proteinExistence type="predicted"/>
<evidence type="ECO:0000313" key="2">
    <source>
        <dbReference type="EMBL" id="KAL2812608.1"/>
    </source>
</evidence>
<keyword evidence="3" id="KW-1185">Reference proteome</keyword>